<dbReference type="AlphaFoldDB" id="A0A9W8KWV7"/>
<accession>A0A9W8KWV7</accession>
<comment type="caution">
    <text evidence="1">The sequence shown here is derived from an EMBL/GenBank/DDBJ whole genome shotgun (WGS) entry which is preliminary data.</text>
</comment>
<organism evidence="1 2">
    <name type="scientific">Coemansia spiralis</name>
    <dbReference type="NCBI Taxonomy" id="417178"/>
    <lineage>
        <taxon>Eukaryota</taxon>
        <taxon>Fungi</taxon>
        <taxon>Fungi incertae sedis</taxon>
        <taxon>Zoopagomycota</taxon>
        <taxon>Kickxellomycotina</taxon>
        <taxon>Kickxellomycetes</taxon>
        <taxon>Kickxellales</taxon>
        <taxon>Kickxellaceae</taxon>
        <taxon>Coemansia</taxon>
    </lineage>
</organism>
<evidence type="ECO:0008006" key="3">
    <source>
        <dbReference type="Google" id="ProtNLM"/>
    </source>
</evidence>
<evidence type="ECO:0000313" key="1">
    <source>
        <dbReference type="EMBL" id="KAJ2673267.1"/>
    </source>
</evidence>
<proteinExistence type="predicted"/>
<reference evidence="1" key="1">
    <citation type="submission" date="2022-07" db="EMBL/GenBank/DDBJ databases">
        <title>Phylogenomic reconstructions and comparative analyses of Kickxellomycotina fungi.</title>
        <authorList>
            <person name="Reynolds N.K."/>
            <person name="Stajich J.E."/>
            <person name="Barry K."/>
            <person name="Grigoriev I.V."/>
            <person name="Crous P."/>
            <person name="Smith M.E."/>
        </authorList>
    </citation>
    <scope>NUCLEOTIDE SEQUENCE</scope>
    <source>
        <strain evidence="1">NRRL 3115</strain>
    </source>
</reference>
<gene>
    <name evidence="1" type="ORF">GGI25_004786</name>
</gene>
<dbReference type="EMBL" id="JANBTW010000070">
    <property type="protein sequence ID" value="KAJ2673267.1"/>
    <property type="molecule type" value="Genomic_DNA"/>
</dbReference>
<dbReference type="Proteomes" id="UP001151518">
    <property type="component" value="Unassembled WGS sequence"/>
</dbReference>
<protein>
    <recommendedName>
        <fullName evidence="3">PAS domain-containing protein</fullName>
    </recommendedName>
</protein>
<sequence length="328" mass="37004">MSSDIHRPTFLGIHSRDEATQILYISSGCRQSMGYTPAYMISRRALDFIADPYHGDYPRIYENKEEDEDEANAYVMYMNIKTANGTPVLHRVTTFKCDNCVIVVGMAFPEAPYQDRHELEVQMLDGAMRKLNITREQRVEARGQRVPLYYARAQQIKVAFVLESPLATDATDARRQNGPLVVFVTGSVSRLIDADTSDLLRFPFLKLVAPEDIVLVSKFFERLAETPDVLFETFALLQRPRVIDGDVVVADEQNTRIVVECLGANVQDGVALLLRKLRTQAPPSKDTLGNYTKPKIHEVDEDGGYLTLSEIISSDPETSDAPNWSRLR</sequence>
<evidence type="ECO:0000313" key="2">
    <source>
        <dbReference type="Proteomes" id="UP001151518"/>
    </source>
</evidence>
<name>A0A9W8KWV7_9FUNG</name>
<dbReference type="PROSITE" id="PS51257">
    <property type="entry name" value="PROKAR_LIPOPROTEIN"/>
    <property type="match status" value="1"/>
</dbReference>
<dbReference type="OrthoDB" id="411251at2759"/>